<reference evidence="2 3" key="1">
    <citation type="submission" date="2015-09" db="EMBL/GenBank/DDBJ databases">
        <title>Genome announcement of multiple Pseudomonas syringae strains.</title>
        <authorList>
            <person name="Thakur S."/>
            <person name="Wang P.W."/>
            <person name="Gong Y."/>
            <person name="Weir B.S."/>
            <person name="Guttman D.S."/>
        </authorList>
    </citation>
    <scope>NUCLEOTIDE SEQUENCE [LARGE SCALE GENOMIC DNA]</scope>
    <source>
        <strain evidence="2 3">ICMP17001</strain>
    </source>
</reference>
<dbReference type="PROSITE" id="PS50005">
    <property type="entry name" value="TPR"/>
    <property type="match status" value="1"/>
</dbReference>
<keyword evidence="3" id="KW-1185">Reference proteome</keyword>
<dbReference type="RefSeq" id="WP_003416326.1">
    <property type="nucleotide sequence ID" value="NZ_LJQC01000116.1"/>
</dbReference>
<accession>A0A0P9TAD5</accession>
<dbReference type="EMBL" id="LJQC01000116">
    <property type="protein sequence ID" value="KPX09486.1"/>
    <property type="molecule type" value="Genomic_DNA"/>
</dbReference>
<dbReference type="InterPro" id="IPR019734">
    <property type="entry name" value="TPR_rpt"/>
</dbReference>
<feature type="repeat" description="TPR" evidence="1">
    <location>
        <begin position="10"/>
        <end position="43"/>
    </location>
</feature>
<organism evidence="2 3">
    <name type="scientific">Pseudomonas syringae pv. coryli</name>
    <dbReference type="NCBI Taxonomy" id="317659"/>
    <lineage>
        <taxon>Bacteria</taxon>
        <taxon>Pseudomonadati</taxon>
        <taxon>Pseudomonadota</taxon>
        <taxon>Gammaproteobacteria</taxon>
        <taxon>Pseudomonadales</taxon>
        <taxon>Pseudomonadaceae</taxon>
        <taxon>Pseudomonas</taxon>
    </lineage>
</organism>
<proteinExistence type="predicted"/>
<dbReference type="SMART" id="SM00028">
    <property type="entry name" value="TPR"/>
    <property type="match status" value="2"/>
</dbReference>
<dbReference type="Proteomes" id="UP000051335">
    <property type="component" value="Unassembled WGS sequence"/>
</dbReference>
<keyword evidence="1" id="KW-0802">TPR repeat</keyword>
<dbReference type="Pfam" id="PF13176">
    <property type="entry name" value="TPR_7"/>
    <property type="match status" value="1"/>
</dbReference>
<protein>
    <submittedName>
        <fullName evidence="2">Uncharacterized protein</fullName>
    </submittedName>
</protein>
<evidence type="ECO:0000313" key="2">
    <source>
        <dbReference type="EMBL" id="KPX09486.1"/>
    </source>
</evidence>
<evidence type="ECO:0000313" key="3">
    <source>
        <dbReference type="Proteomes" id="UP000051335"/>
    </source>
</evidence>
<name>A0A0P9TAD5_9PSED</name>
<comment type="caution">
    <text evidence="2">The sequence shown here is derived from an EMBL/GenBank/DDBJ whole genome shotgun (WGS) entry which is preliminary data.</text>
</comment>
<evidence type="ECO:0000256" key="1">
    <source>
        <dbReference type="PROSITE-ProRule" id="PRU00339"/>
    </source>
</evidence>
<dbReference type="InterPro" id="IPR011990">
    <property type="entry name" value="TPR-like_helical_dom_sf"/>
</dbReference>
<dbReference type="PATRIC" id="fig|317659.3.peg.5160"/>
<dbReference type="Gene3D" id="1.25.40.10">
    <property type="entry name" value="Tetratricopeptide repeat domain"/>
    <property type="match status" value="1"/>
</dbReference>
<gene>
    <name evidence="2" type="ORF">ALO75_03312</name>
</gene>
<sequence length="112" mass="12436">MSAAQDRECVELLTGLGNLYRRSGQPQRALVMLLIAIQLAPTDTALLHSLVLAFTDSGDADRALAALDRLVEQQGESASLILLRSRALWKAGRRDEARQCFRRYLDARRAAQ</sequence>
<dbReference type="AlphaFoldDB" id="A0A0P9TAD5"/>
<dbReference type="Pfam" id="PF14559">
    <property type="entry name" value="TPR_19"/>
    <property type="match status" value="1"/>
</dbReference>
<dbReference type="SUPFAM" id="SSF48452">
    <property type="entry name" value="TPR-like"/>
    <property type="match status" value="1"/>
</dbReference>